<dbReference type="Proteomes" id="UP000273083">
    <property type="component" value="Unassembled WGS sequence"/>
</dbReference>
<evidence type="ECO:0000313" key="3">
    <source>
        <dbReference type="Proteomes" id="UP000273083"/>
    </source>
</evidence>
<sequence>MDTNLEQLIIDKVNELQDAIEKVNKIERKVSFLYKEMLKTKLNEELRKANVKGLLSVWADLDDDNFYRISPVVESRFNKDSEDKFDDVITNILGNYAMNIEVNEDDIYNLEKIYDSKDRKSADHLGIIR</sequence>
<proteinExistence type="predicted"/>
<protein>
    <submittedName>
        <fullName evidence="2">Uncharacterized protein</fullName>
    </submittedName>
</protein>
<reference evidence="2 3" key="1">
    <citation type="submission" date="2018-11" db="EMBL/GenBank/DDBJ databases">
        <title>Genomic Encyclopedia of Type Strains, Phase IV (KMG-IV): sequencing the most valuable type-strain genomes for metagenomic binning, comparative biology and taxonomic classification.</title>
        <authorList>
            <person name="Goeker M."/>
        </authorList>
    </citation>
    <scope>NUCLEOTIDE SEQUENCE [LARGE SCALE GENOMIC DNA]</scope>
    <source>
        <strain evidence="2 3">DSM 26537</strain>
    </source>
</reference>
<dbReference type="EMBL" id="RJVG01000014">
    <property type="protein sequence ID" value="ROR23406.1"/>
    <property type="molecule type" value="Genomic_DNA"/>
</dbReference>
<evidence type="ECO:0000313" key="2">
    <source>
        <dbReference type="EMBL" id="ROR23406.1"/>
    </source>
</evidence>
<keyword evidence="3" id="KW-1185">Reference proteome</keyword>
<accession>A0A3N1X9G8</accession>
<gene>
    <name evidence="2" type="ORF">EDD66_11413</name>
</gene>
<dbReference type="RefSeq" id="WP_123610706.1">
    <property type="nucleotide sequence ID" value="NZ_RJVG01000014.1"/>
</dbReference>
<organism evidence="2 3">
    <name type="scientific">Mobilisporobacter senegalensis</name>
    <dbReference type="NCBI Taxonomy" id="1329262"/>
    <lineage>
        <taxon>Bacteria</taxon>
        <taxon>Bacillati</taxon>
        <taxon>Bacillota</taxon>
        <taxon>Clostridia</taxon>
        <taxon>Lachnospirales</taxon>
        <taxon>Lachnospiraceae</taxon>
        <taxon>Mobilisporobacter</taxon>
    </lineage>
</organism>
<dbReference type="AlphaFoldDB" id="A0A3N1X9G8"/>
<feature type="coiled-coil region" evidence="1">
    <location>
        <begin position="9"/>
        <end position="36"/>
    </location>
</feature>
<evidence type="ECO:0000256" key="1">
    <source>
        <dbReference type="SAM" id="Coils"/>
    </source>
</evidence>
<comment type="caution">
    <text evidence="2">The sequence shown here is derived from an EMBL/GenBank/DDBJ whole genome shotgun (WGS) entry which is preliminary data.</text>
</comment>
<keyword evidence="1" id="KW-0175">Coiled coil</keyword>
<name>A0A3N1X9G8_9FIRM</name>